<proteinExistence type="predicted"/>
<evidence type="ECO:0000259" key="3">
    <source>
        <dbReference type="SMART" id="SM00894"/>
    </source>
</evidence>
<evidence type="ECO:0000313" key="4">
    <source>
        <dbReference type="EMBL" id="RDZ07933.1"/>
    </source>
</evidence>
<protein>
    <recommendedName>
        <fullName evidence="3">Excalibur calcium-binding domain-containing protein</fullName>
    </recommendedName>
</protein>
<gene>
    <name evidence="4" type="ORF">C3744_26460</name>
</gene>
<feature type="compositionally biased region" description="Low complexity" evidence="1">
    <location>
        <begin position="250"/>
        <end position="262"/>
    </location>
</feature>
<sequence length="310" mass="34011">MKKYLAILLILVFSLSFTTYGSTASAAGEDKLKAEVTKVKKKIEDGKLVVKGDTNLPKKTKLLITLTNNKFDYSEQVKVNTKSFGKFKSKEFADGKKALFSGNYTLTIQTLPAAKQSEKVQKKLGENGTLLTGDLIKKLDKGGKIVEYVESNVKIKSDRKFKGKSANLSTCKKKTAELELKIKKLEKEKAELKKQLTKFEQDDAAKKEQAKKAEDARKAELARQQAEAEEAKRKAEQEAQAAAEAKRQAEQQAAADKAAQEASQSTNTNTNVFYANCSEVRAAGAAPISQGQPGYSRKLDRDGDGIACDQ</sequence>
<evidence type="ECO:0000256" key="1">
    <source>
        <dbReference type="SAM" id="MobiDB-lite"/>
    </source>
</evidence>
<feature type="chain" id="PRO_5017583415" description="Excalibur calcium-binding domain-containing protein" evidence="2">
    <location>
        <begin position="27"/>
        <end position="310"/>
    </location>
</feature>
<feature type="region of interest" description="Disordered" evidence="1">
    <location>
        <begin position="202"/>
        <end position="269"/>
    </location>
</feature>
<dbReference type="AlphaFoldDB" id="A0A3D8WUS9"/>
<keyword evidence="2" id="KW-0732">Signal</keyword>
<dbReference type="InterPro" id="IPR008613">
    <property type="entry name" value="Excalibur_Ca-bd_domain"/>
</dbReference>
<dbReference type="SMART" id="SM00894">
    <property type="entry name" value="Excalibur"/>
    <property type="match status" value="1"/>
</dbReference>
<dbReference type="Pfam" id="PF05901">
    <property type="entry name" value="Excalibur"/>
    <property type="match status" value="1"/>
</dbReference>
<feature type="region of interest" description="Disordered" evidence="1">
    <location>
        <begin position="285"/>
        <end position="310"/>
    </location>
</feature>
<name>A0A3D8WUS9_PRIMG</name>
<evidence type="ECO:0000256" key="2">
    <source>
        <dbReference type="SAM" id="SignalP"/>
    </source>
</evidence>
<comment type="caution">
    <text evidence="4">The sequence shown here is derived from an EMBL/GenBank/DDBJ whole genome shotgun (WGS) entry which is preliminary data.</text>
</comment>
<reference evidence="4 5" key="1">
    <citation type="journal article" date="2018" name="Appl. Environ. Microbiol.">
        <title>Antimicrobial susceptibility testing and tentative epidemiological cut-off values of five Bacillus species relevant for use as animal feed additives or for plant protection.</title>
        <authorList>
            <person name="Agerso Y."/>
            <person name="Stuer-Lauridsen B."/>
            <person name="Bjerre K."/>
            <person name="Jensen M.G."/>
            <person name="Johansen E."/>
            <person name="Bennedsen M."/>
            <person name="Brockmann E."/>
            <person name="Nielsen B."/>
        </authorList>
    </citation>
    <scope>NUCLEOTIDE SEQUENCE [LARGE SCALE GENOMIC DNA]</scope>
    <source>
        <strain evidence="4 5">CHCC20162</strain>
    </source>
</reference>
<dbReference type="RefSeq" id="WP_116078055.1">
    <property type="nucleotide sequence ID" value="NZ_CP187630.1"/>
</dbReference>
<dbReference type="EMBL" id="PQWM01000049">
    <property type="protein sequence ID" value="RDZ07933.1"/>
    <property type="molecule type" value="Genomic_DNA"/>
</dbReference>
<feature type="signal peptide" evidence="2">
    <location>
        <begin position="1"/>
        <end position="26"/>
    </location>
</feature>
<dbReference type="Proteomes" id="UP000256519">
    <property type="component" value="Unassembled WGS sequence"/>
</dbReference>
<organism evidence="4 5">
    <name type="scientific">Priestia megaterium</name>
    <name type="common">Bacillus megaterium</name>
    <dbReference type="NCBI Taxonomy" id="1404"/>
    <lineage>
        <taxon>Bacteria</taxon>
        <taxon>Bacillati</taxon>
        <taxon>Bacillota</taxon>
        <taxon>Bacilli</taxon>
        <taxon>Bacillales</taxon>
        <taxon>Bacillaceae</taxon>
        <taxon>Priestia</taxon>
    </lineage>
</organism>
<accession>A0A3D8WUS9</accession>
<feature type="compositionally biased region" description="Basic and acidic residues" evidence="1">
    <location>
        <begin position="202"/>
        <end position="221"/>
    </location>
</feature>
<feature type="domain" description="Excalibur calcium-binding" evidence="3">
    <location>
        <begin position="273"/>
        <end position="309"/>
    </location>
</feature>
<evidence type="ECO:0000313" key="5">
    <source>
        <dbReference type="Proteomes" id="UP000256519"/>
    </source>
</evidence>